<keyword evidence="3" id="KW-1185">Reference proteome</keyword>
<keyword evidence="1" id="KW-0812">Transmembrane</keyword>
<dbReference type="InterPro" id="IPR021522">
    <property type="entry name" value="MctB"/>
</dbReference>
<feature type="transmembrane region" description="Helical" evidence="1">
    <location>
        <begin position="12"/>
        <end position="36"/>
    </location>
</feature>
<dbReference type="Pfam" id="PF11382">
    <property type="entry name" value="MctB"/>
    <property type="match status" value="1"/>
</dbReference>
<keyword evidence="1" id="KW-0472">Membrane</keyword>
<reference evidence="2" key="1">
    <citation type="submission" date="2019-12" db="EMBL/GenBank/DDBJ databases">
        <authorList>
            <person name="zhang j."/>
            <person name="sun C.M."/>
        </authorList>
    </citation>
    <scope>NUCLEOTIDE SEQUENCE</scope>
    <source>
        <strain evidence="2">NS-1</strain>
    </source>
</reference>
<sequence length="187" mass="21632">MRRDSMIINFRYHIFTITAIFAALGIGILIGSSFVADQGIVEEQKRIITKIGSDINNIKNKNLSLQDKLVELEKEIEYRQKMEKEILSLLLKDSLKEKKYYMVDQGSISLEFKNELKEILNKAGAWINIIDGPINNDDLEGINKVIYWNCDQIKNEAVEGVQQEKYLFYNQEDLLGLILTLLKEEKT</sequence>
<dbReference type="Proteomes" id="UP000665020">
    <property type="component" value="Chromosome"/>
</dbReference>
<dbReference type="KEGG" id="ifn:GM661_11245"/>
<evidence type="ECO:0000313" key="3">
    <source>
        <dbReference type="Proteomes" id="UP000665020"/>
    </source>
</evidence>
<dbReference type="AlphaFoldDB" id="A0A8A7K9L9"/>
<evidence type="ECO:0000313" key="2">
    <source>
        <dbReference type="EMBL" id="QTL98503.1"/>
    </source>
</evidence>
<dbReference type="EMBL" id="CP046640">
    <property type="protein sequence ID" value="QTL98503.1"/>
    <property type="molecule type" value="Genomic_DNA"/>
</dbReference>
<evidence type="ECO:0000256" key="1">
    <source>
        <dbReference type="SAM" id="Phobius"/>
    </source>
</evidence>
<accession>A0A8A7K9L9</accession>
<gene>
    <name evidence="2" type="ORF">GM661_11245</name>
</gene>
<organism evidence="2 3">
    <name type="scientific">Iocasia fonsfrigidae</name>
    <dbReference type="NCBI Taxonomy" id="2682810"/>
    <lineage>
        <taxon>Bacteria</taxon>
        <taxon>Bacillati</taxon>
        <taxon>Bacillota</taxon>
        <taxon>Clostridia</taxon>
        <taxon>Halanaerobiales</taxon>
        <taxon>Halanaerobiaceae</taxon>
        <taxon>Iocasia</taxon>
    </lineage>
</organism>
<proteinExistence type="predicted"/>
<keyword evidence="1" id="KW-1133">Transmembrane helix</keyword>
<protein>
    <submittedName>
        <fullName evidence="2">Uncharacterized protein</fullName>
    </submittedName>
</protein>
<dbReference type="GO" id="GO:0016020">
    <property type="term" value="C:membrane"/>
    <property type="evidence" value="ECO:0007669"/>
    <property type="project" value="InterPro"/>
</dbReference>
<dbReference type="GO" id="GO:0055070">
    <property type="term" value="P:copper ion homeostasis"/>
    <property type="evidence" value="ECO:0007669"/>
    <property type="project" value="InterPro"/>
</dbReference>
<name>A0A8A7K9L9_9FIRM</name>